<dbReference type="Pfam" id="PF19290">
    <property type="entry name" value="PmbA_TldD_2nd"/>
    <property type="match status" value="1"/>
</dbReference>
<dbReference type="PANTHER" id="PTHR30624:SF0">
    <property type="entry name" value="METALLOPROTEASE SLR0863"/>
    <property type="match status" value="1"/>
</dbReference>
<dbReference type="InterPro" id="IPR045570">
    <property type="entry name" value="Metalloprtase-TldD/E_cen_dom"/>
</dbReference>
<evidence type="ECO:0000259" key="5">
    <source>
        <dbReference type="Pfam" id="PF01523"/>
    </source>
</evidence>
<sequence>MFDLLEPLLSEFSGLDYGEIRFHERIQNSIAIRKGELETAKATNYSGVAIRVLYQGGWGFSSTNRIEPAELKRTAIDAIKAAKVSSLGKKSKAVKLAEANLAKGKFSPPINDPLTNHSFEEKLELVRKVEAKVRKASPIIQSASVVYNETLDKKFILTTDGARAEIDDAKPEFIIYAVASDGKDYVPAYEAIGTTGGWLDLFSKKSPETMIERVVQRAEKLLKAPYPQGERTTVILDPGIVGLIAHEAIGHTVEADFVLSGAITKDKLNQRVASELVTLFDSGPEPNAGGTLLVDDEGVRTEKTIIIENGILKSYLHNRETAAKMNAKPTGNARAYEYSDEPLIRMRNTGIKPGQANLAAMISEVKHGYLLKSAGGGQADANAEFMFKAQEAYRIENGKIGELLRDVTISGQAFDVLLSVDAVSKDFAWDMGYGHCGKMQPAKVDGGGPYLRCQAIIGGRQK</sequence>
<comment type="caution">
    <text evidence="8">The sequence shown here is derived from an EMBL/GenBank/DDBJ whole genome shotgun (WGS) entry which is preliminary data.</text>
</comment>
<feature type="domain" description="Metalloprotease TldD/E N-terminal" evidence="5">
    <location>
        <begin position="19"/>
        <end position="82"/>
    </location>
</feature>
<dbReference type="AlphaFoldDB" id="A0A7C6A8K2"/>
<dbReference type="Gene3D" id="3.30.2290.10">
    <property type="entry name" value="PmbA/TldD superfamily"/>
    <property type="match status" value="1"/>
</dbReference>
<evidence type="ECO:0000256" key="3">
    <source>
        <dbReference type="ARBA" id="ARBA00022801"/>
    </source>
</evidence>
<dbReference type="InterPro" id="IPR035068">
    <property type="entry name" value="TldD/PmbA_N"/>
</dbReference>
<proteinExistence type="inferred from homology"/>
<dbReference type="InterPro" id="IPR025502">
    <property type="entry name" value="TldD"/>
</dbReference>
<dbReference type="SUPFAM" id="SSF111283">
    <property type="entry name" value="Putative modulator of DNA gyrase, PmbA/TldD"/>
    <property type="match status" value="1"/>
</dbReference>
<evidence type="ECO:0000256" key="1">
    <source>
        <dbReference type="ARBA" id="ARBA00005836"/>
    </source>
</evidence>
<reference evidence="8" key="1">
    <citation type="journal article" date="2020" name="mSystems">
        <title>Genome- and Community-Level Interaction Insights into Carbon Utilization and Element Cycling Functions of Hydrothermarchaeota in Hydrothermal Sediment.</title>
        <authorList>
            <person name="Zhou Z."/>
            <person name="Liu Y."/>
            <person name="Xu W."/>
            <person name="Pan J."/>
            <person name="Luo Z.H."/>
            <person name="Li M."/>
        </authorList>
    </citation>
    <scope>NUCLEOTIDE SEQUENCE [LARGE SCALE GENOMIC DNA]</scope>
    <source>
        <strain evidence="8">SpSt-876</strain>
    </source>
</reference>
<dbReference type="Pfam" id="PF19289">
    <property type="entry name" value="PmbA_TldD_3rd"/>
    <property type="match status" value="1"/>
</dbReference>
<dbReference type="InterPro" id="IPR002510">
    <property type="entry name" value="Metalloprtase-TldD/E_N"/>
</dbReference>
<dbReference type="InterPro" id="IPR036059">
    <property type="entry name" value="TldD/PmbA_sf"/>
</dbReference>
<keyword evidence="3" id="KW-0378">Hydrolase</keyword>
<name>A0A7C6A8K2_UNCW3</name>
<protein>
    <submittedName>
        <fullName evidence="8">TldD/PmbA family protein</fullName>
    </submittedName>
</protein>
<evidence type="ECO:0000259" key="6">
    <source>
        <dbReference type="Pfam" id="PF19289"/>
    </source>
</evidence>
<dbReference type="GO" id="GO:0005829">
    <property type="term" value="C:cytosol"/>
    <property type="evidence" value="ECO:0007669"/>
    <property type="project" value="TreeGrafter"/>
</dbReference>
<evidence type="ECO:0000256" key="2">
    <source>
        <dbReference type="ARBA" id="ARBA00022670"/>
    </source>
</evidence>
<keyword evidence="4" id="KW-0482">Metalloprotease</keyword>
<dbReference type="PANTHER" id="PTHR30624">
    <property type="entry name" value="UNCHARACTERIZED PROTEIN TLDD AND PMBA"/>
    <property type="match status" value="1"/>
</dbReference>
<gene>
    <name evidence="8" type="ORF">ENW73_02850</name>
</gene>
<accession>A0A7C6A8K2</accession>
<feature type="domain" description="Metalloprotease TldD/E C-terminal" evidence="6">
    <location>
        <begin position="231"/>
        <end position="453"/>
    </location>
</feature>
<comment type="similarity">
    <text evidence="1">Belongs to the peptidase U62 family.</text>
</comment>
<evidence type="ECO:0000313" key="8">
    <source>
        <dbReference type="EMBL" id="HHS51792.1"/>
    </source>
</evidence>
<dbReference type="GO" id="GO:0008237">
    <property type="term" value="F:metallopeptidase activity"/>
    <property type="evidence" value="ECO:0007669"/>
    <property type="project" value="UniProtKB-KW"/>
</dbReference>
<dbReference type="EMBL" id="DTLI01000070">
    <property type="protein sequence ID" value="HHS51792.1"/>
    <property type="molecule type" value="Genomic_DNA"/>
</dbReference>
<dbReference type="InterPro" id="IPR045569">
    <property type="entry name" value="Metalloprtase-TldD/E_C"/>
</dbReference>
<evidence type="ECO:0000256" key="4">
    <source>
        <dbReference type="ARBA" id="ARBA00023049"/>
    </source>
</evidence>
<dbReference type="GO" id="GO:0006508">
    <property type="term" value="P:proteolysis"/>
    <property type="evidence" value="ECO:0007669"/>
    <property type="project" value="UniProtKB-KW"/>
</dbReference>
<feature type="domain" description="Metalloprotease TldD/E central" evidence="7">
    <location>
        <begin position="113"/>
        <end position="222"/>
    </location>
</feature>
<dbReference type="PIRSF" id="PIRSF004919">
    <property type="entry name" value="TldD"/>
    <property type="match status" value="1"/>
</dbReference>
<evidence type="ECO:0000259" key="7">
    <source>
        <dbReference type="Pfam" id="PF19290"/>
    </source>
</evidence>
<keyword evidence="2" id="KW-0645">Protease</keyword>
<dbReference type="InterPro" id="IPR051463">
    <property type="entry name" value="Peptidase_U62_metallo"/>
</dbReference>
<organism evidence="8">
    <name type="scientific">candidate division WOR-3 bacterium</name>
    <dbReference type="NCBI Taxonomy" id="2052148"/>
    <lineage>
        <taxon>Bacteria</taxon>
        <taxon>Bacteria division WOR-3</taxon>
    </lineage>
</organism>
<dbReference type="Pfam" id="PF01523">
    <property type="entry name" value="PmbA_TldD_1st"/>
    <property type="match status" value="1"/>
</dbReference>